<name>A0A6J6T425_9ZZZZ</name>
<sequence length="92" mass="10347">MRWHEIPSMVIAREGESTIKVMLASRFQEAIDEAAMRLGEIDADAYTEGWNRDPWVEASDSPDVLAPRIAAELEDELSVEKLEALIKSMGEK</sequence>
<evidence type="ECO:0000313" key="3">
    <source>
        <dbReference type="EMBL" id="CAB4666242.1"/>
    </source>
</evidence>
<accession>A0A6J6T425</accession>
<evidence type="ECO:0000313" key="4">
    <source>
        <dbReference type="EMBL" id="CAB4741705.1"/>
    </source>
</evidence>
<protein>
    <submittedName>
        <fullName evidence="4">Unannotated protein</fullName>
    </submittedName>
</protein>
<feature type="domain" description="Virulence factor" evidence="1">
    <location>
        <begin position="3"/>
        <end position="86"/>
    </location>
</feature>
<dbReference type="Pfam" id="PF13769">
    <property type="entry name" value="Virulence_fact"/>
    <property type="match status" value="1"/>
</dbReference>
<evidence type="ECO:0000259" key="1">
    <source>
        <dbReference type="Pfam" id="PF13769"/>
    </source>
</evidence>
<dbReference type="InterPro" id="IPR025989">
    <property type="entry name" value="Virulence_F_dom"/>
</dbReference>
<dbReference type="EMBL" id="CAEZZB010000021">
    <property type="protein sequence ID" value="CAB4741705.1"/>
    <property type="molecule type" value="Genomic_DNA"/>
</dbReference>
<organism evidence="4">
    <name type="scientific">freshwater metagenome</name>
    <dbReference type="NCBI Taxonomy" id="449393"/>
    <lineage>
        <taxon>unclassified sequences</taxon>
        <taxon>metagenomes</taxon>
        <taxon>ecological metagenomes</taxon>
    </lineage>
</organism>
<dbReference type="AlphaFoldDB" id="A0A6J6T425"/>
<proteinExistence type="predicted"/>
<dbReference type="EMBL" id="CAEZUG010000020">
    <property type="protein sequence ID" value="CAB4589359.1"/>
    <property type="molecule type" value="Genomic_DNA"/>
</dbReference>
<gene>
    <name evidence="2" type="ORF">UFOPK1795_00492</name>
    <name evidence="3" type="ORF">UFOPK2275_00835</name>
    <name evidence="4" type="ORF">UFOPK2816_00321</name>
</gene>
<reference evidence="4" key="1">
    <citation type="submission" date="2020-05" db="EMBL/GenBank/DDBJ databases">
        <authorList>
            <person name="Chiriac C."/>
            <person name="Salcher M."/>
            <person name="Ghai R."/>
            <person name="Kavagutti S V."/>
        </authorList>
    </citation>
    <scope>NUCLEOTIDE SEQUENCE</scope>
</reference>
<evidence type="ECO:0000313" key="2">
    <source>
        <dbReference type="EMBL" id="CAB4589359.1"/>
    </source>
</evidence>
<dbReference type="EMBL" id="CAEZWQ010000095">
    <property type="protein sequence ID" value="CAB4666242.1"/>
    <property type="molecule type" value="Genomic_DNA"/>
</dbReference>